<accession>A0A2U3MWR1</accession>
<dbReference type="InParanoid" id="A0A2U3MWR1"/>
<dbReference type="PANTHER" id="PTHR34817">
    <property type="entry name" value="NUCLEOTIDYLTRANSFERASE"/>
    <property type="match status" value="1"/>
</dbReference>
<protein>
    <submittedName>
        <fullName evidence="1">Putative nucleotidyltransferase</fullName>
    </submittedName>
</protein>
<evidence type="ECO:0000313" key="1">
    <source>
        <dbReference type="EMBL" id="SPL69739.1"/>
    </source>
</evidence>
<sequence length="254" mass="30149">MNIQQEIKKLFQDRHDHPLFYIESGSRLWGMASPDSDYDVRGVHLPSKAQYYDYRKHRDLIEIMDGDFDFVSYDLNKMFGLLAKSNPTVLEWVRAHIIYLNQFPEWENFKTGLLEKIDYKALYYHYLSLAKGGMKVMQTADNFTYKKVFYSIRGLMSAELAMQHEMPALLITDLFKQIPENDALRHWAEDYLEIKKQQKEKVQLAELEQQHILTLLNQKIDELDQCAIQPSNDLVELQQYLSEYSFNLKQHFYG</sequence>
<dbReference type="RefSeq" id="WP_121973256.1">
    <property type="nucleotide sequence ID" value="NZ_OOGT01000027.1"/>
</dbReference>
<keyword evidence="2" id="KW-1185">Reference proteome</keyword>
<name>A0A2U3MWR1_9GAMM</name>
<dbReference type="InterPro" id="IPR018775">
    <property type="entry name" value="RlaP"/>
</dbReference>
<keyword evidence="1" id="KW-0808">Transferase</keyword>
<dbReference type="Proteomes" id="UP000245974">
    <property type="component" value="Unassembled WGS sequence"/>
</dbReference>
<evidence type="ECO:0000313" key="2">
    <source>
        <dbReference type="Proteomes" id="UP000245974"/>
    </source>
</evidence>
<dbReference type="Pfam" id="PF10127">
    <property type="entry name" value="RlaP"/>
    <property type="match status" value="1"/>
</dbReference>
<dbReference type="OrthoDB" id="9796845at2"/>
<organism evidence="1 2">
    <name type="scientific">Acinetobacter stercoris</name>
    <dbReference type="NCBI Taxonomy" id="2126983"/>
    <lineage>
        <taxon>Bacteria</taxon>
        <taxon>Pseudomonadati</taxon>
        <taxon>Pseudomonadota</taxon>
        <taxon>Gammaproteobacteria</taxon>
        <taxon>Moraxellales</taxon>
        <taxon>Moraxellaceae</taxon>
        <taxon>Acinetobacter</taxon>
    </lineage>
</organism>
<reference evidence="2" key="1">
    <citation type="submission" date="2018-03" db="EMBL/GenBank/DDBJ databases">
        <authorList>
            <person name="Blom J."/>
        </authorList>
    </citation>
    <scope>NUCLEOTIDE SEQUENCE [LARGE SCALE GENOMIC DNA]</scope>
    <source>
        <strain evidence="2">KPC-SM-21</strain>
    </source>
</reference>
<gene>
    <name evidence="1" type="ORF">KPC_0917</name>
</gene>
<dbReference type="EMBL" id="OOGT01000027">
    <property type="protein sequence ID" value="SPL69739.1"/>
    <property type="molecule type" value="Genomic_DNA"/>
</dbReference>
<dbReference type="AlphaFoldDB" id="A0A2U3MWR1"/>
<dbReference type="GO" id="GO:0016740">
    <property type="term" value="F:transferase activity"/>
    <property type="evidence" value="ECO:0007669"/>
    <property type="project" value="UniProtKB-KW"/>
</dbReference>
<proteinExistence type="predicted"/>
<dbReference type="PANTHER" id="PTHR34817:SF1">
    <property type="entry name" value="NUCLEOTIDYLTRANSFERASE"/>
    <property type="match status" value="1"/>
</dbReference>